<evidence type="ECO:0000313" key="7">
    <source>
        <dbReference type="EMBL" id="GGR02367.1"/>
    </source>
</evidence>
<feature type="transmembrane region" description="Helical" evidence="6">
    <location>
        <begin position="26"/>
        <end position="48"/>
    </location>
</feature>
<dbReference type="Pfam" id="PF04228">
    <property type="entry name" value="Zn_peptidase"/>
    <property type="match status" value="1"/>
</dbReference>
<evidence type="ECO:0000256" key="2">
    <source>
        <dbReference type="ARBA" id="ARBA00022692"/>
    </source>
</evidence>
<comment type="subcellular location">
    <subcellularLocation>
        <location evidence="1">Membrane</location>
        <topology evidence="1">Single-pass membrane protein</topology>
    </subcellularLocation>
</comment>
<evidence type="ECO:0000256" key="4">
    <source>
        <dbReference type="ARBA" id="ARBA00023136"/>
    </source>
</evidence>
<feature type="region of interest" description="Disordered" evidence="5">
    <location>
        <begin position="1"/>
        <end position="23"/>
    </location>
</feature>
<reference evidence="7" key="2">
    <citation type="submission" date="2020-09" db="EMBL/GenBank/DDBJ databases">
        <authorList>
            <person name="Sun Q."/>
            <person name="Ohkuma M."/>
        </authorList>
    </citation>
    <scope>NUCLEOTIDE SEQUENCE</scope>
    <source>
        <strain evidence="7">JCM 31311</strain>
    </source>
</reference>
<gene>
    <name evidence="7" type="ORF">GCM10008957_14160</name>
</gene>
<evidence type="ECO:0000256" key="1">
    <source>
        <dbReference type="ARBA" id="ARBA00004167"/>
    </source>
</evidence>
<reference evidence="7" key="1">
    <citation type="journal article" date="2014" name="Int. J. Syst. Evol. Microbiol.">
        <title>Complete genome sequence of Corynebacterium casei LMG S-19264T (=DSM 44701T), isolated from a smear-ripened cheese.</title>
        <authorList>
            <consortium name="US DOE Joint Genome Institute (JGI-PGF)"/>
            <person name="Walter F."/>
            <person name="Albersmeier A."/>
            <person name="Kalinowski J."/>
            <person name="Ruckert C."/>
        </authorList>
    </citation>
    <scope>NUCLEOTIDE SEQUENCE</scope>
    <source>
        <strain evidence="7">JCM 31311</strain>
    </source>
</reference>
<evidence type="ECO:0000256" key="5">
    <source>
        <dbReference type="SAM" id="MobiDB-lite"/>
    </source>
</evidence>
<dbReference type="GO" id="GO:0016020">
    <property type="term" value="C:membrane"/>
    <property type="evidence" value="ECO:0007669"/>
    <property type="project" value="UniProtKB-SubCell"/>
</dbReference>
<proteinExistence type="predicted"/>
<dbReference type="Proteomes" id="UP000603865">
    <property type="component" value="Unassembled WGS sequence"/>
</dbReference>
<keyword evidence="8" id="KW-1185">Reference proteome</keyword>
<dbReference type="EMBL" id="BMQL01000005">
    <property type="protein sequence ID" value="GGR02367.1"/>
    <property type="molecule type" value="Genomic_DNA"/>
</dbReference>
<feature type="compositionally biased region" description="Low complexity" evidence="5">
    <location>
        <begin position="61"/>
        <end position="81"/>
    </location>
</feature>
<sequence length="299" mass="31696">MDWQNLPQSNNVEDQRGSGGGGRGGIGGGGVAIGGAGALILALIGWFFGIDTSSITGGGQTQTQTQQSQSATQTQTGGQPDQTREFVSRILGSTEQVWGNVFQKNGRSYQQPHLVLYSGQINSACGQASSAVGPFYCPSDEKVYLDTDFFNEMEQRLGGGGDFADAYVIAHEIGHHVQNLLGISDQVDRAQRSARTEAAANKYSVGLELQADCFAGVWGKLSNGQTHLTQTDVQQAINTATAIGDDALQKQGQGYVVPDSFTHGSSQQRVNWFMTGFKSGDPATCNTFSGTNINESNLP</sequence>
<keyword evidence="4 6" id="KW-0472">Membrane</keyword>
<dbReference type="AlphaFoldDB" id="A0A918F2X2"/>
<feature type="compositionally biased region" description="Polar residues" evidence="5">
    <location>
        <begin position="1"/>
        <end position="12"/>
    </location>
</feature>
<feature type="region of interest" description="Disordered" evidence="5">
    <location>
        <begin position="57"/>
        <end position="81"/>
    </location>
</feature>
<dbReference type="PANTHER" id="PTHR30168">
    <property type="entry name" value="PUTATIVE MEMBRANE PROTEIN YPFJ"/>
    <property type="match status" value="1"/>
</dbReference>
<keyword evidence="3 6" id="KW-1133">Transmembrane helix</keyword>
<name>A0A918F2X2_9DEIO</name>
<evidence type="ECO:0000313" key="8">
    <source>
        <dbReference type="Proteomes" id="UP000603865"/>
    </source>
</evidence>
<keyword evidence="2 6" id="KW-0812">Transmembrane</keyword>
<comment type="caution">
    <text evidence="7">The sequence shown here is derived from an EMBL/GenBank/DDBJ whole genome shotgun (WGS) entry which is preliminary data.</text>
</comment>
<dbReference type="PANTHER" id="PTHR30168:SF0">
    <property type="entry name" value="INNER MEMBRANE PROTEIN"/>
    <property type="match status" value="1"/>
</dbReference>
<dbReference type="InterPro" id="IPR007343">
    <property type="entry name" value="Uncharacterised_pept_Zn_put"/>
</dbReference>
<evidence type="ECO:0000256" key="3">
    <source>
        <dbReference type="ARBA" id="ARBA00022989"/>
    </source>
</evidence>
<organism evidence="7 8">
    <name type="scientific">Deinococcus ruber</name>
    <dbReference type="NCBI Taxonomy" id="1848197"/>
    <lineage>
        <taxon>Bacteria</taxon>
        <taxon>Thermotogati</taxon>
        <taxon>Deinococcota</taxon>
        <taxon>Deinococci</taxon>
        <taxon>Deinococcales</taxon>
        <taxon>Deinococcaceae</taxon>
        <taxon>Deinococcus</taxon>
    </lineage>
</organism>
<evidence type="ECO:0000256" key="6">
    <source>
        <dbReference type="SAM" id="Phobius"/>
    </source>
</evidence>
<protein>
    <submittedName>
        <fullName evidence="7">Metallopeptidase</fullName>
    </submittedName>
</protein>
<dbReference type="RefSeq" id="WP_189088829.1">
    <property type="nucleotide sequence ID" value="NZ_BMQL01000005.1"/>
</dbReference>
<accession>A0A918F2X2</accession>